<dbReference type="OrthoDB" id="9115376at2"/>
<feature type="compositionally biased region" description="Basic residues" evidence="1">
    <location>
        <begin position="63"/>
        <end position="72"/>
    </location>
</feature>
<dbReference type="EMBL" id="FOAJ01000003">
    <property type="protein sequence ID" value="SEK81414.1"/>
    <property type="molecule type" value="Genomic_DNA"/>
</dbReference>
<keyword evidence="2" id="KW-0732">Signal</keyword>
<proteinExistence type="predicted"/>
<accession>A0A1H7K4C1</accession>
<organism evidence="3 4">
    <name type="scientific">Paraburkholderia caballeronis</name>
    <dbReference type="NCBI Taxonomy" id="416943"/>
    <lineage>
        <taxon>Bacteria</taxon>
        <taxon>Pseudomonadati</taxon>
        <taxon>Pseudomonadota</taxon>
        <taxon>Betaproteobacteria</taxon>
        <taxon>Burkholderiales</taxon>
        <taxon>Burkholderiaceae</taxon>
        <taxon>Paraburkholderia</taxon>
    </lineage>
</organism>
<evidence type="ECO:0000256" key="2">
    <source>
        <dbReference type="SAM" id="SignalP"/>
    </source>
</evidence>
<feature type="compositionally biased region" description="Polar residues" evidence="1">
    <location>
        <begin position="23"/>
        <end position="35"/>
    </location>
</feature>
<feature type="compositionally biased region" description="Low complexity" evidence="1">
    <location>
        <begin position="49"/>
        <end position="59"/>
    </location>
</feature>
<dbReference type="RefSeq" id="WP_090547001.1">
    <property type="nucleotide sequence ID" value="NZ_FNSR01000001.1"/>
</dbReference>
<sequence length="72" mass="7894">MKKISLAVLVMLSALTGAAYAQTDDSSGIRMSTDPQVAASIEQHAQDLQSQQQEAPTQQPMHRGMHHRKHAK</sequence>
<evidence type="ECO:0000313" key="3">
    <source>
        <dbReference type="EMBL" id="SEK81414.1"/>
    </source>
</evidence>
<reference evidence="4" key="1">
    <citation type="submission" date="2016-10" db="EMBL/GenBank/DDBJ databases">
        <authorList>
            <person name="Varghese N."/>
            <person name="Submissions S."/>
        </authorList>
    </citation>
    <scope>NUCLEOTIDE SEQUENCE [LARGE SCALE GENOMIC DNA]</scope>
    <source>
        <strain evidence="4">LMG 26416</strain>
    </source>
</reference>
<feature type="chain" id="PRO_5030029019" evidence="2">
    <location>
        <begin position="22"/>
        <end position="72"/>
    </location>
</feature>
<feature type="signal peptide" evidence="2">
    <location>
        <begin position="1"/>
        <end position="21"/>
    </location>
</feature>
<dbReference type="Proteomes" id="UP000199120">
    <property type="component" value="Unassembled WGS sequence"/>
</dbReference>
<name>A0A1H7K4C1_9BURK</name>
<dbReference type="STRING" id="416943.SAMN05445871_2270"/>
<keyword evidence="4" id="KW-1185">Reference proteome</keyword>
<evidence type="ECO:0000256" key="1">
    <source>
        <dbReference type="SAM" id="MobiDB-lite"/>
    </source>
</evidence>
<feature type="region of interest" description="Disordered" evidence="1">
    <location>
        <begin position="22"/>
        <end position="72"/>
    </location>
</feature>
<evidence type="ECO:0000313" key="4">
    <source>
        <dbReference type="Proteomes" id="UP000199120"/>
    </source>
</evidence>
<protein>
    <submittedName>
        <fullName evidence="3">Uncharacterized protein</fullName>
    </submittedName>
</protein>
<gene>
    <name evidence="3" type="ORF">SAMN05192542_103574</name>
</gene>
<dbReference type="AlphaFoldDB" id="A0A1H7K4C1"/>